<dbReference type="RefSeq" id="WP_380123452.1">
    <property type="nucleotide sequence ID" value="NZ_JBHSIU010000054.1"/>
</dbReference>
<dbReference type="InterPro" id="IPR051599">
    <property type="entry name" value="Cell_Envelope_Assoc"/>
</dbReference>
<reference evidence="5" key="1">
    <citation type="journal article" date="2019" name="Int. J. Syst. Evol. Microbiol.">
        <title>The Global Catalogue of Microorganisms (GCM) 10K type strain sequencing project: providing services to taxonomists for standard genome sequencing and annotation.</title>
        <authorList>
            <consortium name="The Broad Institute Genomics Platform"/>
            <consortium name="The Broad Institute Genome Sequencing Center for Infectious Disease"/>
            <person name="Wu L."/>
            <person name="Ma J."/>
        </authorList>
    </citation>
    <scope>NUCLEOTIDE SEQUENCE [LARGE SCALE GENOMIC DNA]</scope>
    <source>
        <strain evidence="5">CGMCC 4.7152</strain>
    </source>
</reference>
<sequence length="255" mass="28156">MPDEEAPDKEAPDETPEDKAPEDKAPDAPRKRWWRRKLVRRLAILAVAGVLGVVLLVAGSVIWVRSGADGHLYTEQAVPAAPVALVLGAQVYEGGTPSPFLEARLDLARRLLETGKVKVLLVSGDNMHHDYDEPTAMRAWLMDHGVPDRRIVRDYAGFDTYDSCARAKRIFGVSKVIVVTQSYHIARAVMLCRRIGLDATGVGDDSVSRFKGPWRSNARREYPACVKVVYDVVSGRDPVYLGKHETGVEDALRDG</sequence>
<name>A0ABV9W943_9ACTN</name>
<feature type="region of interest" description="Disordered" evidence="1">
    <location>
        <begin position="1"/>
        <end position="28"/>
    </location>
</feature>
<dbReference type="PANTHER" id="PTHR30336:SF6">
    <property type="entry name" value="INTEGRAL MEMBRANE PROTEIN"/>
    <property type="match status" value="1"/>
</dbReference>
<evidence type="ECO:0000259" key="3">
    <source>
        <dbReference type="Pfam" id="PF02698"/>
    </source>
</evidence>
<dbReference type="CDD" id="cd06259">
    <property type="entry name" value="YdcF-like"/>
    <property type="match status" value="1"/>
</dbReference>
<evidence type="ECO:0000313" key="5">
    <source>
        <dbReference type="Proteomes" id="UP001595912"/>
    </source>
</evidence>
<dbReference type="InterPro" id="IPR003848">
    <property type="entry name" value="DUF218"/>
</dbReference>
<dbReference type="Proteomes" id="UP001595912">
    <property type="component" value="Unassembled WGS sequence"/>
</dbReference>
<evidence type="ECO:0000256" key="1">
    <source>
        <dbReference type="SAM" id="MobiDB-lite"/>
    </source>
</evidence>
<protein>
    <submittedName>
        <fullName evidence="4">Vancomycin high temperature exclusion protein</fullName>
    </submittedName>
</protein>
<keyword evidence="2" id="KW-0472">Membrane</keyword>
<feature type="compositionally biased region" description="Basic and acidic residues" evidence="1">
    <location>
        <begin position="8"/>
        <end position="28"/>
    </location>
</feature>
<keyword evidence="5" id="KW-1185">Reference proteome</keyword>
<comment type="caution">
    <text evidence="4">The sequence shown here is derived from an EMBL/GenBank/DDBJ whole genome shotgun (WGS) entry which is preliminary data.</text>
</comment>
<accession>A0ABV9W943</accession>
<keyword evidence="2" id="KW-0812">Transmembrane</keyword>
<feature type="domain" description="DUF218" evidence="3">
    <location>
        <begin position="83"/>
        <end position="199"/>
    </location>
</feature>
<evidence type="ECO:0000313" key="4">
    <source>
        <dbReference type="EMBL" id="MFC5004000.1"/>
    </source>
</evidence>
<proteinExistence type="predicted"/>
<evidence type="ECO:0000256" key="2">
    <source>
        <dbReference type="SAM" id="Phobius"/>
    </source>
</evidence>
<gene>
    <name evidence="4" type="ORF">ACFPIJ_40015</name>
</gene>
<keyword evidence="2" id="KW-1133">Transmembrane helix</keyword>
<feature type="transmembrane region" description="Helical" evidence="2">
    <location>
        <begin position="42"/>
        <end position="64"/>
    </location>
</feature>
<dbReference type="Pfam" id="PF02698">
    <property type="entry name" value="DUF218"/>
    <property type="match status" value="1"/>
</dbReference>
<dbReference type="PANTHER" id="PTHR30336">
    <property type="entry name" value="INNER MEMBRANE PROTEIN, PROBABLE PERMEASE"/>
    <property type="match status" value="1"/>
</dbReference>
<dbReference type="EMBL" id="JBHSIU010000054">
    <property type="protein sequence ID" value="MFC5004000.1"/>
    <property type="molecule type" value="Genomic_DNA"/>
</dbReference>
<organism evidence="4 5">
    <name type="scientific">Dactylosporangium cerinum</name>
    <dbReference type="NCBI Taxonomy" id="1434730"/>
    <lineage>
        <taxon>Bacteria</taxon>
        <taxon>Bacillati</taxon>
        <taxon>Actinomycetota</taxon>
        <taxon>Actinomycetes</taxon>
        <taxon>Micromonosporales</taxon>
        <taxon>Micromonosporaceae</taxon>
        <taxon>Dactylosporangium</taxon>
    </lineage>
</organism>